<organism evidence="1 2">
    <name type="scientific">Salix purpurea</name>
    <name type="common">Purple osier willow</name>
    <dbReference type="NCBI Taxonomy" id="77065"/>
    <lineage>
        <taxon>Eukaryota</taxon>
        <taxon>Viridiplantae</taxon>
        <taxon>Streptophyta</taxon>
        <taxon>Embryophyta</taxon>
        <taxon>Tracheophyta</taxon>
        <taxon>Spermatophyta</taxon>
        <taxon>Magnoliopsida</taxon>
        <taxon>eudicotyledons</taxon>
        <taxon>Gunneridae</taxon>
        <taxon>Pentapetalae</taxon>
        <taxon>rosids</taxon>
        <taxon>fabids</taxon>
        <taxon>Malpighiales</taxon>
        <taxon>Salicaceae</taxon>
        <taxon>Saliceae</taxon>
        <taxon>Salix</taxon>
    </lineage>
</organism>
<keyword evidence="2" id="KW-1185">Reference proteome</keyword>
<evidence type="ECO:0000313" key="1">
    <source>
        <dbReference type="EMBL" id="KAJ6713319.1"/>
    </source>
</evidence>
<evidence type="ECO:0000313" key="2">
    <source>
        <dbReference type="Proteomes" id="UP001151532"/>
    </source>
</evidence>
<sequence length="110" mass="12701">MFLLEKVVFLSENMHGSGSRGNVFIGNKELGNFIDLILTSMVYESWINWLKNPRNVTDWIKNLRNDEHSMLRENLWILYGLAFPWEKGRLTTTDIVLGGSVVNSFTCAFE</sequence>
<reference evidence="1" key="2">
    <citation type="journal article" date="2023" name="Int. J. Mol. Sci.">
        <title>De Novo Assembly and Annotation of 11 Diverse Shrub Willow (Salix) Genomes Reveals Novel Gene Organization in Sex-Linked Regions.</title>
        <authorList>
            <person name="Hyden B."/>
            <person name="Feng K."/>
            <person name="Yates T.B."/>
            <person name="Jawdy S."/>
            <person name="Cereghino C."/>
            <person name="Smart L.B."/>
            <person name="Muchero W."/>
        </authorList>
    </citation>
    <scope>NUCLEOTIDE SEQUENCE</scope>
    <source>
        <tissue evidence="1">Shoot tip</tissue>
    </source>
</reference>
<accession>A0A9Q0TKC7</accession>
<name>A0A9Q0TKC7_SALPP</name>
<dbReference type="Proteomes" id="UP001151532">
    <property type="component" value="Chromosome 1"/>
</dbReference>
<comment type="caution">
    <text evidence="1">The sequence shown here is derived from an EMBL/GenBank/DDBJ whole genome shotgun (WGS) entry which is preliminary data.</text>
</comment>
<gene>
    <name evidence="1" type="ORF">OIU79_009336</name>
</gene>
<dbReference type="OrthoDB" id="856558at2759"/>
<protein>
    <submittedName>
        <fullName evidence="1">Uncharacterized protein</fullName>
    </submittedName>
</protein>
<dbReference type="AlphaFoldDB" id="A0A9Q0TKC7"/>
<proteinExistence type="predicted"/>
<reference evidence="1" key="1">
    <citation type="submission" date="2022-11" db="EMBL/GenBank/DDBJ databases">
        <authorList>
            <person name="Hyden B.L."/>
            <person name="Feng K."/>
            <person name="Yates T."/>
            <person name="Jawdy S."/>
            <person name="Smart L.B."/>
            <person name="Muchero W."/>
        </authorList>
    </citation>
    <scope>NUCLEOTIDE SEQUENCE</scope>
    <source>
        <tissue evidence="1">Shoot tip</tissue>
    </source>
</reference>
<dbReference type="EMBL" id="JAPFFK010000015">
    <property type="protein sequence ID" value="KAJ6713319.1"/>
    <property type="molecule type" value="Genomic_DNA"/>
</dbReference>